<dbReference type="Gene3D" id="1.20.1270.10">
    <property type="match status" value="1"/>
</dbReference>
<comment type="caution">
    <text evidence="5">The sequence shown here is derived from an EMBL/GenBank/DDBJ whole genome shotgun (WGS) entry which is preliminary data.</text>
</comment>
<keyword evidence="2" id="KW-0547">Nucleotide-binding</keyword>
<dbReference type="GO" id="GO:0005524">
    <property type="term" value="F:ATP binding"/>
    <property type="evidence" value="ECO:0007669"/>
    <property type="project" value="UniProtKB-KW"/>
</dbReference>
<dbReference type="GO" id="GO:0005829">
    <property type="term" value="C:cytosol"/>
    <property type="evidence" value="ECO:0007669"/>
    <property type="project" value="TreeGrafter"/>
</dbReference>
<keyword evidence="6" id="KW-1185">Reference proteome</keyword>
<dbReference type="SUPFAM" id="SSF100920">
    <property type="entry name" value="Heat shock protein 70kD (HSP70), peptide-binding domain"/>
    <property type="match status" value="1"/>
</dbReference>
<dbReference type="PANTHER" id="PTHR45639">
    <property type="entry name" value="HSC70CB, ISOFORM G-RELATED"/>
    <property type="match status" value="1"/>
</dbReference>
<evidence type="ECO:0000256" key="1">
    <source>
        <dbReference type="ARBA" id="ARBA00007381"/>
    </source>
</evidence>
<sequence length="451" mass="51049">MPQSYPIPCTRQFTFTRHSDFVLEAFYAQPEELPNGNVKIGTFKVTGVVPSAPGESCTIKIKVRINASGIFTLSHAQLVEKQIREAGAEGEEIEQSSEAPANGDASQTAGQANESEVTPPTESAELKKKKKVFTKHIDLCMVPEIMQFSQQQLMNFMERESQMISQDRLERERSNAKNSVEEYVYYIRDKLSTTCERFVQSSDLDTFCHKLSETEDWLYGDGENLAKQAYLDKLKSLQLFGDQVENRAREAEQRPGALDKFRRTVYVCLAYYYFHYLLSFLCLNDDIYICRFIYYFAYYAFQHIHKVLDAIEHRDAAYSHLTPEEVSLVKTTLQQKESWLNLQALPENNRHLTENPVVLCSHITAEREALESICLPIINKAKPVPPQPAPTPGVSAPVAPEQQNQTAQQSVRGSGNMIAPKGEVDRGHGTTVDKLSEVNGDRNRSEAMETD</sequence>
<dbReference type="OrthoDB" id="434160at2759"/>
<evidence type="ECO:0000256" key="2">
    <source>
        <dbReference type="ARBA" id="ARBA00022741"/>
    </source>
</evidence>
<dbReference type="InterPro" id="IPR029048">
    <property type="entry name" value="HSP70_C_sf"/>
</dbReference>
<keyword evidence="3" id="KW-0067">ATP-binding</keyword>
<evidence type="ECO:0000256" key="4">
    <source>
        <dbReference type="SAM" id="MobiDB-lite"/>
    </source>
</evidence>
<feature type="compositionally biased region" description="Polar residues" evidence="4">
    <location>
        <begin position="104"/>
        <end position="121"/>
    </location>
</feature>
<comment type="similarity">
    <text evidence="1">Belongs to the heat shock protein 70 family.</text>
</comment>
<dbReference type="EMBL" id="CAAALY010012474">
    <property type="protein sequence ID" value="VEL11666.1"/>
    <property type="molecule type" value="Genomic_DNA"/>
</dbReference>
<evidence type="ECO:0000313" key="5">
    <source>
        <dbReference type="EMBL" id="VEL11666.1"/>
    </source>
</evidence>
<feature type="region of interest" description="Disordered" evidence="4">
    <location>
        <begin position="384"/>
        <end position="451"/>
    </location>
</feature>
<dbReference type="InterPro" id="IPR013126">
    <property type="entry name" value="Hsp_70_fam"/>
</dbReference>
<reference evidence="5" key="1">
    <citation type="submission" date="2018-11" db="EMBL/GenBank/DDBJ databases">
        <authorList>
            <consortium name="Pathogen Informatics"/>
        </authorList>
    </citation>
    <scope>NUCLEOTIDE SEQUENCE</scope>
</reference>
<dbReference type="FunFam" id="1.20.1270.10:FF:000002">
    <property type="entry name" value="Heat shock 70 kDa protein 4"/>
    <property type="match status" value="1"/>
</dbReference>
<name>A0A448WH61_9PLAT</name>
<dbReference type="GO" id="GO:0140662">
    <property type="term" value="F:ATP-dependent protein folding chaperone"/>
    <property type="evidence" value="ECO:0007669"/>
    <property type="project" value="InterPro"/>
</dbReference>
<feature type="region of interest" description="Disordered" evidence="4">
    <location>
        <begin position="86"/>
        <end position="125"/>
    </location>
</feature>
<evidence type="ECO:0000256" key="3">
    <source>
        <dbReference type="ARBA" id="ARBA00022840"/>
    </source>
</evidence>
<organism evidence="5 6">
    <name type="scientific">Protopolystoma xenopodis</name>
    <dbReference type="NCBI Taxonomy" id="117903"/>
    <lineage>
        <taxon>Eukaryota</taxon>
        <taxon>Metazoa</taxon>
        <taxon>Spiralia</taxon>
        <taxon>Lophotrochozoa</taxon>
        <taxon>Platyhelminthes</taxon>
        <taxon>Monogenea</taxon>
        <taxon>Polyopisthocotylea</taxon>
        <taxon>Polystomatidea</taxon>
        <taxon>Polystomatidae</taxon>
        <taxon>Protopolystoma</taxon>
    </lineage>
</organism>
<dbReference type="Gene3D" id="2.60.34.10">
    <property type="entry name" value="Substrate Binding Domain Of DNAk, Chain A, domain 1"/>
    <property type="match status" value="1"/>
</dbReference>
<feature type="compositionally biased region" description="Basic and acidic residues" evidence="4">
    <location>
        <begin position="434"/>
        <end position="451"/>
    </location>
</feature>
<dbReference type="SUPFAM" id="SSF100934">
    <property type="entry name" value="Heat shock protein 70kD (HSP70), C-terminal subdomain"/>
    <property type="match status" value="1"/>
</dbReference>
<feature type="compositionally biased region" description="Polar residues" evidence="4">
    <location>
        <begin position="401"/>
        <end position="413"/>
    </location>
</feature>
<dbReference type="InterPro" id="IPR029047">
    <property type="entry name" value="HSP70_peptide-bd_sf"/>
</dbReference>
<protein>
    <submittedName>
        <fullName evidence="5">Uncharacterized protein</fullName>
    </submittedName>
</protein>
<dbReference type="Proteomes" id="UP000784294">
    <property type="component" value="Unassembled WGS sequence"/>
</dbReference>
<accession>A0A448WH61</accession>
<dbReference type="PANTHER" id="PTHR45639:SF4">
    <property type="entry name" value="HSC70CB, ISOFORM G"/>
    <property type="match status" value="1"/>
</dbReference>
<dbReference type="AlphaFoldDB" id="A0A448WH61"/>
<evidence type="ECO:0000313" key="6">
    <source>
        <dbReference type="Proteomes" id="UP000784294"/>
    </source>
</evidence>
<gene>
    <name evidence="5" type="ORF">PXEA_LOCUS5106</name>
</gene>
<dbReference type="GO" id="GO:0005634">
    <property type="term" value="C:nucleus"/>
    <property type="evidence" value="ECO:0007669"/>
    <property type="project" value="TreeGrafter"/>
</dbReference>
<dbReference type="Pfam" id="PF00012">
    <property type="entry name" value="HSP70"/>
    <property type="match status" value="1"/>
</dbReference>
<proteinExistence type="inferred from homology"/>